<organism evidence="2 3">
    <name type="scientific">Mortierella polycephala</name>
    <dbReference type="NCBI Taxonomy" id="41804"/>
    <lineage>
        <taxon>Eukaryota</taxon>
        <taxon>Fungi</taxon>
        <taxon>Fungi incertae sedis</taxon>
        <taxon>Mucoromycota</taxon>
        <taxon>Mortierellomycotina</taxon>
        <taxon>Mortierellomycetes</taxon>
        <taxon>Mortierellales</taxon>
        <taxon>Mortierellaceae</taxon>
        <taxon>Mortierella</taxon>
    </lineage>
</organism>
<evidence type="ECO:0000313" key="2">
    <source>
        <dbReference type="EMBL" id="KAG0247979.1"/>
    </source>
</evidence>
<evidence type="ECO:0000259" key="1">
    <source>
        <dbReference type="PROSITE" id="PS51344"/>
    </source>
</evidence>
<gene>
    <name evidence="2" type="ORF">BG011_000663</name>
</gene>
<dbReference type="InterPro" id="IPR024550">
    <property type="entry name" value="TFIIEa/SarR/Rpc3_HTH_dom"/>
</dbReference>
<dbReference type="GO" id="GO:0005673">
    <property type="term" value="C:transcription factor TFIIE complex"/>
    <property type="evidence" value="ECO:0007669"/>
    <property type="project" value="TreeGrafter"/>
</dbReference>
<dbReference type="InterPro" id="IPR017919">
    <property type="entry name" value="TFIIE/TFIIEa_HTH"/>
</dbReference>
<dbReference type="GO" id="GO:0006367">
    <property type="term" value="P:transcription initiation at RNA polymerase II promoter"/>
    <property type="evidence" value="ECO:0007669"/>
    <property type="project" value="TreeGrafter"/>
</dbReference>
<dbReference type="InterPro" id="IPR036390">
    <property type="entry name" value="WH_DNA-bd_sf"/>
</dbReference>
<accession>A0A9P6TV75</accession>
<dbReference type="SUPFAM" id="SSF46785">
    <property type="entry name" value="Winged helix' DNA-binding domain"/>
    <property type="match status" value="1"/>
</dbReference>
<dbReference type="PANTHER" id="PTHR13097">
    <property type="entry name" value="TRANSCRIPTION INITIATION FACTOR IIE, ALPHA SUBUNIT"/>
    <property type="match status" value="1"/>
</dbReference>
<dbReference type="Proteomes" id="UP000726737">
    <property type="component" value="Unassembled WGS sequence"/>
</dbReference>
<protein>
    <recommendedName>
        <fullName evidence="1">HTH TFE/IIEalpha-type domain-containing protein</fullName>
    </recommendedName>
</protein>
<comment type="caution">
    <text evidence="2">The sequence shown here is derived from an EMBL/GenBank/DDBJ whole genome shotgun (WGS) entry which is preliminary data.</text>
</comment>
<reference evidence="2" key="1">
    <citation type="journal article" date="2020" name="Fungal Divers.">
        <title>Resolving the Mortierellaceae phylogeny through synthesis of multi-gene phylogenetics and phylogenomics.</title>
        <authorList>
            <person name="Vandepol N."/>
            <person name="Liber J."/>
            <person name="Desiro A."/>
            <person name="Na H."/>
            <person name="Kennedy M."/>
            <person name="Barry K."/>
            <person name="Grigoriev I.V."/>
            <person name="Miller A.N."/>
            <person name="O'Donnell K."/>
            <person name="Stajich J.E."/>
            <person name="Bonito G."/>
        </authorList>
    </citation>
    <scope>NUCLEOTIDE SEQUENCE</scope>
    <source>
        <strain evidence="2">KOD948</strain>
    </source>
</reference>
<feature type="non-terminal residue" evidence="2">
    <location>
        <position position="1"/>
    </location>
</feature>
<dbReference type="AlphaFoldDB" id="A0A9P6TV75"/>
<keyword evidence="3" id="KW-1185">Reference proteome</keyword>
<dbReference type="Pfam" id="PF02002">
    <property type="entry name" value="TFIIE_alpha"/>
    <property type="match status" value="1"/>
</dbReference>
<dbReference type="PANTHER" id="PTHR13097:SF7">
    <property type="entry name" value="GENERAL TRANSCRIPTION FACTOR IIE SUBUNIT 1"/>
    <property type="match status" value="1"/>
</dbReference>
<proteinExistence type="predicted"/>
<dbReference type="OrthoDB" id="361102at2759"/>
<evidence type="ECO:0000313" key="3">
    <source>
        <dbReference type="Proteomes" id="UP000726737"/>
    </source>
</evidence>
<dbReference type="PROSITE" id="PS51344">
    <property type="entry name" value="HTH_TFE_IIE"/>
    <property type="match status" value="1"/>
</dbReference>
<sequence length="71" mass="8388">MASHSAEDQLVLDQLVYRVCRAFYEPRFIVVMDVINKMKQVKDEELAATLKLNRREIHKICGKLKEDRLIK</sequence>
<name>A0A9P6TV75_9FUNG</name>
<dbReference type="EMBL" id="JAAAJA010001145">
    <property type="protein sequence ID" value="KAG0247979.1"/>
    <property type="molecule type" value="Genomic_DNA"/>
</dbReference>
<dbReference type="InterPro" id="IPR039997">
    <property type="entry name" value="TFE"/>
</dbReference>
<feature type="domain" description="HTH TFE/IIEalpha-type" evidence="1">
    <location>
        <begin position="12"/>
        <end position="71"/>
    </location>
</feature>